<dbReference type="Gene3D" id="1.10.1670.10">
    <property type="entry name" value="Helix-hairpin-Helix base-excision DNA repair enzymes (C-terminal)"/>
    <property type="match status" value="1"/>
</dbReference>
<dbReference type="GO" id="GO:0046872">
    <property type="term" value="F:metal ion binding"/>
    <property type="evidence" value="ECO:0007669"/>
    <property type="project" value="UniProtKB-UniRule"/>
</dbReference>
<protein>
    <recommendedName>
        <fullName evidence="5 14">Adenine DNA glycosylase</fullName>
        <ecNumber evidence="4 14">3.2.2.31</ecNumber>
    </recommendedName>
</protein>
<dbReference type="SMART" id="SM00478">
    <property type="entry name" value="ENDO3c"/>
    <property type="match status" value="1"/>
</dbReference>
<dbReference type="EMBL" id="WNJL01000011">
    <property type="protein sequence ID" value="NDU41607.1"/>
    <property type="molecule type" value="Genomic_DNA"/>
</dbReference>
<dbReference type="InterPro" id="IPR029119">
    <property type="entry name" value="MutY_C"/>
</dbReference>
<dbReference type="Pfam" id="PF14815">
    <property type="entry name" value="NUDIX_4"/>
    <property type="match status" value="1"/>
</dbReference>
<evidence type="ECO:0000256" key="10">
    <source>
        <dbReference type="ARBA" id="ARBA00023004"/>
    </source>
</evidence>
<dbReference type="Gene3D" id="3.90.79.10">
    <property type="entry name" value="Nucleoside Triphosphate Pyrophosphohydrolase"/>
    <property type="match status" value="1"/>
</dbReference>
<evidence type="ECO:0000256" key="3">
    <source>
        <dbReference type="ARBA" id="ARBA00008343"/>
    </source>
</evidence>
<evidence type="ECO:0000256" key="13">
    <source>
        <dbReference type="ARBA" id="ARBA00023295"/>
    </source>
</evidence>
<comment type="caution">
    <text evidence="16">The sequence shown here is derived from an EMBL/GenBank/DDBJ whole genome shotgun (WGS) entry which is preliminary data.</text>
</comment>
<evidence type="ECO:0000313" key="16">
    <source>
        <dbReference type="EMBL" id="NDU41607.1"/>
    </source>
</evidence>
<evidence type="ECO:0000256" key="12">
    <source>
        <dbReference type="ARBA" id="ARBA00023204"/>
    </source>
</evidence>
<keyword evidence="9" id="KW-0378">Hydrolase</keyword>
<comment type="cofactor">
    <cofactor evidence="14">
        <name>[4Fe-4S] cluster</name>
        <dbReference type="ChEBI" id="CHEBI:49883"/>
    </cofactor>
    <text evidence="14">Binds 1 [4Fe-4S] cluster.</text>
</comment>
<evidence type="ECO:0000259" key="15">
    <source>
        <dbReference type="SMART" id="SM00478"/>
    </source>
</evidence>
<dbReference type="InterPro" id="IPR015797">
    <property type="entry name" value="NUDIX_hydrolase-like_dom_sf"/>
</dbReference>
<reference evidence="16" key="1">
    <citation type="submission" date="2019-11" db="EMBL/GenBank/DDBJ databases">
        <title>Acidithiobacillus ferrianus sp. nov.: a facultatively anaerobic and extremely acidophilic chemolithoautotroph.</title>
        <authorList>
            <person name="Norris P.R."/>
            <person name="Falagan C."/>
            <person name="Moya-Beltran A."/>
            <person name="Castro M."/>
            <person name="Quatrini R."/>
            <person name="Johnson D.B."/>
        </authorList>
    </citation>
    <scope>NUCLEOTIDE SEQUENCE [LARGE SCALE GENOMIC DNA]</scope>
    <source>
        <strain evidence="16">MG</strain>
    </source>
</reference>
<dbReference type="GO" id="GO:0000701">
    <property type="term" value="F:purine-specific mismatch base pair DNA N-glycosylase activity"/>
    <property type="evidence" value="ECO:0007669"/>
    <property type="project" value="UniProtKB-EC"/>
</dbReference>
<dbReference type="GO" id="GO:0035485">
    <property type="term" value="F:adenine/guanine mispair binding"/>
    <property type="evidence" value="ECO:0007669"/>
    <property type="project" value="TreeGrafter"/>
</dbReference>
<evidence type="ECO:0000256" key="9">
    <source>
        <dbReference type="ARBA" id="ARBA00022801"/>
    </source>
</evidence>
<sequence>MIPLAEMLLDWYARHGRHDLPWRQTRDSYRLWLAEIMLQQTQVDSVKPYYGRFLEVLPNWQALAEAPLDQVLALWSGLGYYARARNAQRAAQEVVTRHAGHFPDTLDAAITLPGVGRSTAAAVLASAFGQKHAILDANARRVLIRSHAIDADPRATATQHRLWSLASALTPHDAHSYNQAIQDLGAMICTPRQPRCRACPLAGLCMARAQGRSHDLPVARVKAAKPERCVCFLLARDADGRVLLEKRPETGIWGGLWCLPEAAPGGGEHPVLCPDAAYPLQDTSVLRQSLRAVWARRLALHLELTMLEEEQRHAFTHFQLRFRCVHARVLGGAVADSAVPLRWHDPAEALAQGLPTPMRRILERMVKAADSSRVTRLIPRRRVRVI</sequence>
<gene>
    <name evidence="16" type="primary">mutY</name>
    <name evidence="16" type="ORF">GL267_02775</name>
</gene>
<organism evidence="16">
    <name type="scientific">Acidithiobacillus ferrianus</name>
    <dbReference type="NCBI Taxonomy" id="2678518"/>
    <lineage>
        <taxon>Bacteria</taxon>
        <taxon>Pseudomonadati</taxon>
        <taxon>Pseudomonadota</taxon>
        <taxon>Acidithiobacillia</taxon>
        <taxon>Acidithiobacillales</taxon>
        <taxon>Acidithiobacillaceae</taxon>
        <taxon>Acidithiobacillus</taxon>
    </lineage>
</organism>
<dbReference type="Gene3D" id="1.10.340.30">
    <property type="entry name" value="Hypothetical protein, domain 2"/>
    <property type="match status" value="1"/>
</dbReference>
<dbReference type="CDD" id="cd00056">
    <property type="entry name" value="ENDO3c"/>
    <property type="match status" value="1"/>
</dbReference>
<feature type="domain" description="HhH-GPD" evidence="15">
    <location>
        <begin position="37"/>
        <end position="187"/>
    </location>
</feature>
<evidence type="ECO:0000256" key="2">
    <source>
        <dbReference type="ARBA" id="ARBA00002933"/>
    </source>
</evidence>
<name>A0A845U775_9PROT</name>
<dbReference type="Pfam" id="PF00730">
    <property type="entry name" value="HhH-GPD"/>
    <property type="match status" value="1"/>
</dbReference>
<dbReference type="GO" id="GO:0006298">
    <property type="term" value="P:mismatch repair"/>
    <property type="evidence" value="ECO:0007669"/>
    <property type="project" value="TreeGrafter"/>
</dbReference>
<evidence type="ECO:0000256" key="6">
    <source>
        <dbReference type="ARBA" id="ARBA00022485"/>
    </source>
</evidence>
<keyword evidence="13 14" id="KW-0326">Glycosidase</keyword>
<dbReference type="GO" id="GO:0032357">
    <property type="term" value="F:oxidized purine DNA binding"/>
    <property type="evidence" value="ECO:0007669"/>
    <property type="project" value="TreeGrafter"/>
</dbReference>
<dbReference type="InterPro" id="IPR003265">
    <property type="entry name" value="HhH-GPD_domain"/>
</dbReference>
<dbReference type="AlphaFoldDB" id="A0A845U775"/>
<comment type="function">
    <text evidence="2">Adenine glycosylase active on G-A mispairs. MutY also corrects error-prone DNA synthesis past GO lesions which are due to the oxidatively damaged form of guanine: 7,8-dihydro-8-oxoguanine (8-oxo-dGTP).</text>
</comment>
<dbReference type="PANTHER" id="PTHR42944:SF1">
    <property type="entry name" value="ADENINE DNA GLYCOSYLASE"/>
    <property type="match status" value="1"/>
</dbReference>
<evidence type="ECO:0000256" key="8">
    <source>
        <dbReference type="ARBA" id="ARBA00022763"/>
    </source>
</evidence>
<dbReference type="SMART" id="SM00525">
    <property type="entry name" value="FES"/>
    <property type="match status" value="1"/>
</dbReference>
<dbReference type="CDD" id="cd03431">
    <property type="entry name" value="NUDIX_DNA_Glycosylase_C-MutY"/>
    <property type="match status" value="1"/>
</dbReference>
<dbReference type="SUPFAM" id="SSF48150">
    <property type="entry name" value="DNA-glycosylase"/>
    <property type="match status" value="1"/>
</dbReference>
<dbReference type="EC" id="3.2.2.31" evidence="4 14"/>
<dbReference type="GO" id="GO:0034039">
    <property type="term" value="F:8-oxo-7,8-dihydroguanine DNA N-glycosylase activity"/>
    <property type="evidence" value="ECO:0007669"/>
    <property type="project" value="TreeGrafter"/>
</dbReference>
<evidence type="ECO:0000256" key="14">
    <source>
        <dbReference type="RuleBase" id="RU365096"/>
    </source>
</evidence>
<evidence type="ECO:0000256" key="1">
    <source>
        <dbReference type="ARBA" id="ARBA00000843"/>
    </source>
</evidence>
<dbReference type="RefSeq" id="WP_163096272.1">
    <property type="nucleotide sequence ID" value="NZ_CP127523.1"/>
</dbReference>
<dbReference type="InterPro" id="IPR003651">
    <property type="entry name" value="Endonuclease3_FeS-loop_motif"/>
</dbReference>
<accession>A0A845U775</accession>
<dbReference type="InterPro" id="IPR011257">
    <property type="entry name" value="DNA_glycosylase"/>
</dbReference>
<evidence type="ECO:0000256" key="4">
    <source>
        <dbReference type="ARBA" id="ARBA00012045"/>
    </source>
</evidence>
<evidence type="ECO:0000256" key="5">
    <source>
        <dbReference type="ARBA" id="ARBA00022023"/>
    </source>
</evidence>
<proteinExistence type="inferred from homology"/>
<comment type="similarity">
    <text evidence="3 14">Belongs to the Nth/MutY family.</text>
</comment>
<keyword evidence="10 14" id="KW-0408">Iron</keyword>
<keyword evidence="7" id="KW-0479">Metal-binding</keyword>
<keyword evidence="8 14" id="KW-0227">DNA damage</keyword>
<dbReference type="SUPFAM" id="SSF55811">
    <property type="entry name" value="Nudix"/>
    <property type="match status" value="1"/>
</dbReference>
<dbReference type="GO" id="GO:0006284">
    <property type="term" value="P:base-excision repair"/>
    <property type="evidence" value="ECO:0007669"/>
    <property type="project" value="UniProtKB-UniRule"/>
</dbReference>
<evidence type="ECO:0000256" key="7">
    <source>
        <dbReference type="ARBA" id="ARBA00022723"/>
    </source>
</evidence>
<dbReference type="InterPro" id="IPR023170">
    <property type="entry name" value="HhH_base_excis_C"/>
</dbReference>
<dbReference type="GO" id="GO:0051539">
    <property type="term" value="F:4 iron, 4 sulfur cluster binding"/>
    <property type="evidence" value="ECO:0007669"/>
    <property type="project" value="UniProtKB-UniRule"/>
</dbReference>
<comment type="catalytic activity">
    <reaction evidence="1 14">
        <text>Hydrolyzes free adenine bases from 7,8-dihydro-8-oxoguanine:adenine mismatched double-stranded DNA, leaving an apurinic site.</text>
        <dbReference type="EC" id="3.2.2.31"/>
    </reaction>
</comment>
<keyword evidence="12" id="KW-0234">DNA repair</keyword>
<keyword evidence="11" id="KW-0411">Iron-sulfur</keyword>
<evidence type="ECO:0000256" key="11">
    <source>
        <dbReference type="ARBA" id="ARBA00023014"/>
    </source>
</evidence>
<dbReference type="NCBIfam" id="TIGR01084">
    <property type="entry name" value="mutY"/>
    <property type="match status" value="1"/>
</dbReference>
<dbReference type="InterPro" id="IPR044298">
    <property type="entry name" value="MIG/MutY"/>
</dbReference>
<dbReference type="InterPro" id="IPR005760">
    <property type="entry name" value="A/G_AdeGlyc_MutY"/>
</dbReference>
<keyword evidence="6" id="KW-0004">4Fe-4S</keyword>
<dbReference type="PANTHER" id="PTHR42944">
    <property type="entry name" value="ADENINE DNA GLYCOSYLASE"/>
    <property type="match status" value="1"/>
</dbReference>